<proteinExistence type="predicted"/>
<evidence type="ECO:0000313" key="2">
    <source>
        <dbReference type="Proteomes" id="UP000439903"/>
    </source>
</evidence>
<sequence length="99" mass="11280">MLIENNYQLPWIPYDEFQHIIEIGNGRFVTVYHTNTPQPSPILLPACIPSPAPQPINAMTATIQNVYHECGCIITNKWYRRRNVEVSCHLQVAGLGFKS</sequence>
<accession>A0A8H4A6Z4</accession>
<keyword evidence="2" id="KW-1185">Reference proteome</keyword>
<dbReference type="Proteomes" id="UP000439903">
    <property type="component" value="Unassembled WGS sequence"/>
</dbReference>
<comment type="caution">
    <text evidence="1">The sequence shown here is derived from an EMBL/GenBank/DDBJ whole genome shotgun (WGS) entry which is preliminary data.</text>
</comment>
<reference evidence="1 2" key="1">
    <citation type="journal article" date="2019" name="Environ. Microbiol.">
        <title>At the nexus of three kingdoms: the genome of the mycorrhizal fungus Gigaspora margarita provides insights into plant, endobacterial and fungal interactions.</title>
        <authorList>
            <person name="Venice F."/>
            <person name="Ghignone S."/>
            <person name="Salvioli di Fossalunga A."/>
            <person name="Amselem J."/>
            <person name="Novero M."/>
            <person name="Xianan X."/>
            <person name="Sedzielewska Toro K."/>
            <person name="Morin E."/>
            <person name="Lipzen A."/>
            <person name="Grigoriev I.V."/>
            <person name="Henrissat B."/>
            <person name="Martin F.M."/>
            <person name="Bonfante P."/>
        </authorList>
    </citation>
    <scope>NUCLEOTIDE SEQUENCE [LARGE SCALE GENOMIC DNA]</scope>
    <source>
        <strain evidence="1 2">BEG34</strain>
    </source>
</reference>
<dbReference type="OrthoDB" id="10577191at2759"/>
<name>A0A8H4A6Z4_GIGMA</name>
<organism evidence="1 2">
    <name type="scientific">Gigaspora margarita</name>
    <dbReference type="NCBI Taxonomy" id="4874"/>
    <lineage>
        <taxon>Eukaryota</taxon>
        <taxon>Fungi</taxon>
        <taxon>Fungi incertae sedis</taxon>
        <taxon>Mucoromycota</taxon>
        <taxon>Glomeromycotina</taxon>
        <taxon>Glomeromycetes</taxon>
        <taxon>Diversisporales</taxon>
        <taxon>Gigasporaceae</taxon>
        <taxon>Gigaspora</taxon>
    </lineage>
</organism>
<evidence type="ECO:0008006" key="3">
    <source>
        <dbReference type="Google" id="ProtNLM"/>
    </source>
</evidence>
<dbReference type="EMBL" id="WTPW01001497">
    <property type="protein sequence ID" value="KAF0432276.1"/>
    <property type="molecule type" value="Genomic_DNA"/>
</dbReference>
<gene>
    <name evidence="1" type="ORF">F8M41_005245</name>
</gene>
<evidence type="ECO:0000313" key="1">
    <source>
        <dbReference type="EMBL" id="KAF0432276.1"/>
    </source>
</evidence>
<protein>
    <recommendedName>
        <fullName evidence="3">Protein kinase domain-containing protein</fullName>
    </recommendedName>
</protein>
<dbReference type="AlphaFoldDB" id="A0A8H4A6Z4"/>